<reference evidence="2 3" key="1">
    <citation type="submission" date="2019-07" db="EMBL/GenBank/DDBJ databases">
        <title>Finished genome of Venturia effusa.</title>
        <authorList>
            <person name="Young C.A."/>
            <person name="Cox M.P."/>
            <person name="Ganley A.R.D."/>
            <person name="David W.J."/>
        </authorList>
    </citation>
    <scope>NUCLEOTIDE SEQUENCE [LARGE SCALE GENOMIC DNA]</scope>
    <source>
        <strain evidence="3">albino</strain>
    </source>
</reference>
<feature type="region of interest" description="Disordered" evidence="1">
    <location>
        <begin position="1"/>
        <end position="86"/>
    </location>
</feature>
<feature type="compositionally biased region" description="Basic and acidic residues" evidence="1">
    <location>
        <begin position="377"/>
        <end position="388"/>
    </location>
</feature>
<dbReference type="Proteomes" id="UP000316270">
    <property type="component" value="Chromosome 4"/>
</dbReference>
<name>A0A517L2I2_9PEZI</name>
<feature type="region of interest" description="Disordered" evidence="1">
    <location>
        <begin position="120"/>
        <end position="151"/>
    </location>
</feature>
<protein>
    <submittedName>
        <fullName evidence="2">Uncharacterized protein</fullName>
    </submittedName>
</protein>
<feature type="region of interest" description="Disordered" evidence="1">
    <location>
        <begin position="370"/>
        <end position="422"/>
    </location>
</feature>
<evidence type="ECO:0000313" key="3">
    <source>
        <dbReference type="Proteomes" id="UP000316270"/>
    </source>
</evidence>
<organism evidence="2 3">
    <name type="scientific">Venturia effusa</name>
    <dbReference type="NCBI Taxonomy" id="50376"/>
    <lineage>
        <taxon>Eukaryota</taxon>
        <taxon>Fungi</taxon>
        <taxon>Dikarya</taxon>
        <taxon>Ascomycota</taxon>
        <taxon>Pezizomycotina</taxon>
        <taxon>Dothideomycetes</taxon>
        <taxon>Pleosporomycetidae</taxon>
        <taxon>Venturiales</taxon>
        <taxon>Venturiaceae</taxon>
        <taxon>Venturia</taxon>
    </lineage>
</organism>
<evidence type="ECO:0000256" key="1">
    <source>
        <dbReference type="SAM" id="MobiDB-lite"/>
    </source>
</evidence>
<feature type="compositionally biased region" description="Acidic residues" evidence="1">
    <location>
        <begin position="389"/>
        <end position="409"/>
    </location>
</feature>
<dbReference type="EMBL" id="CP042188">
    <property type="protein sequence ID" value="QDS69833.1"/>
    <property type="molecule type" value="Genomic_DNA"/>
</dbReference>
<evidence type="ECO:0000313" key="2">
    <source>
        <dbReference type="EMBL" id="QDS69833.1"/>
    </source>
</evidence>
<keyword evidence="3" id="KW-1185">Reference proteome</keyword>
<feature type="compositionally biased region" description="Basic and acidic residues" evidence="1">
    <location>
        <begin position="35"/>
        <end position="86"/>
    </location>
</feature>
<proteinExistence type="predicted"/>
<gene>
    <name evidence="2" type="ORF">FKW77_000125</name>
</gene>
<accession>A0A517L2I2</accession>
<dbReference type="AlphaFoldDB" id="A0A517L2I2"/>
<sequence length="456" mass="51746">MSQSNLPIRSAKTASEGERKRKHGNSTDLDEDAEHPDPKKPHQESDEDKMKRSRIRHEEIEKVREHDAELDRIEEDTPQKTERDSRLEEIKRLMAFRRTAEGQLQLDKCRRVSLEEKNRKLAEEKATGNAPIGEAEEATKHGPSPDILTFGGRAKNSELTQEEEEQLPEFSRLISVILNGLYTLEGAEGHEDEDEESTIDKTRAAKVRENSTEMEGSETNDKERSRVSHVDYLIGFQDALAHSMGSKCPVLFTQVMDIFHDHRAETGWDLPRFLGQVKEASRYVCVADFPRAVTVLVRTFSIDVDQDGEHFDWFVTQFARELLGWKSFSNLLCMLDDSWEVQERLESIGVCKEIIESALLSMGGVLAIEDDDPSPNFKDREMSDGPSEHEDDNIDETSDVSDEASETVEDLEHQELEAEEVEGLEMDLALDIETIREMIAAPGSIVAEDVNEMELS</sequence>